<dbReference type="InterPro" id="IPR050539">
    <property type="entry name" value="ThrE_Dicarb/AminoAcid_Exp"/>
</dbReference>
<feature type="transmembrane region" description="Helical" evidence="7">
    <location>
        <begin position="357"/>
        <end position="380"/>
    </location>
</feature>
<name>A0A846W086_9NOCA</name>
<comment type="caution">
    <text evidence="9">The sequence shown here is derived from an EMBL/GenBank/DDBJ whole genome shotgun (WGS) entry which is preliminary data.</text>
</comment>
<keyword evidence="4 7" id="KW-1133">Transmembrane helix</keyword>
<evidence type="ECO:0000256" key="6">
    <source>
        <dbReference type="ARBA" id="ARBA00034125"/>
    </source>
</evidence>
<dbReference type="GO" id="GO:0022857">
    <property type="term" value="F:transmembrane transporter activity"/>
    <property type="evidence" value="ECO:0007669"/>
    <property type="project" value="InterPro"/>
</dbReference>
<sequence length="426" mass="43477">MPNQDTGRTGTAHLDAALEFLTRLGTDALECGYATAAAEDMVRACAAAWGLSRLTVTGMGRVLIVQCEDGQGHLVSRVGESAGLDSFDCDRMRRVKAVARATVTERLDPETACRRLTEADSGPPVFPWWWAQAGGMLLAFCICVQIGGGMLAASAAAVIQLVVNVTGRGFGAGGVPKLFGVAVQAALAGSLGGLCHLAGWLTVAQAATVVATTWVLIAPLPQLISTAIDMVSGDSMSALVRALGAGLIIGGIVLGGLLVLSLSWRFDLGVPVSADLPVLPVWLGVVFAVLGAIGNALFNSGGRDLLLPAAVAGLVTASVNQTLIHLGNMPSAWAGPIAAVVLGFLAAACADRLRLPMSALALVGITGALLPGLIVCQGLMLSVYQVSGVEYFVQAGAVCVALGVGASLGVYLWSVVARRGWAGTLR</sequence>
<accession>A0A846W086</accession>
<feature type="transmembrane region" description="Helical" evidence="7">
    <location>
        <begin position="392"/>
        <end position="416"/>
    </location>
</feature>
<gene>
    <name evidence="9" type="ORF">HGA10_02570</name>
</gene>
<evidence type="ECO:0000313" key="10">
    <source>
        <dbReference type="Proteomes" id="UP000572007"/>
    </source>
</evidence>
<feature type="transmembrane region" description="Helical" evidence="7">
    <location>
        <begin position="137"/>
        <end position="163"/>
    </location>
</feature>
<protein>
    <submittedName>
        <fullName evidence="9">Threonine/serine exporter family protein</fullName>
    </submittedName>
</protein>
<comment type="subcellular location">
    <subcellularLocation>
        <location evidence="1">Cell membrane</location>
        <topology evidence="1">Multi-pass membrane protein</topology>
    </subcellularLocation>
</comment>
<dbReference type="PANTHER" id="PTHR34390">
    <property type="entry name" value="UPF0442 PROTEIN YJJB-RELATED"/>
    <property type="match status" value="1"/>
</dbReference>
<evidence type="ECO:0000256" key="7">
    <source>
        <dbReference type="SAM" id="Phobius"/>
    </source>
</evidence>
<feature type="transmembrane region" description="Helical" evidence="7">
    <location>
        <begin position="238"/>
        <end position="259"/>
    </location>
</feature>
<reference evidence="9 10" key="1">
    <citation type="submission" date="2020-04" db="EMBL/GenBank/DDBJ databases">
        <title>MicrobeNet Type strains.</title>
        <authorList>
            <person name="Nicholson A.C."/>
        </authorList>
    </citation>
    <scope>NUCLEOTIDE SEQUENCE [LARGE SCALE GENOMIC DNA]</scope>
    <source>
        <strain evidence="9 10">DSM 44960</strain>
    </source>
</reference>
<keyword evidence="2" id="KW-1003">Cell membrane</keyword>
<dbReference type="PANTHER" id="PTHR34390:SF2">
    <property type="entry name" value="SUCCINATE TRANSPORTER SUBUNIT YJJP-RELATED"/>
    <property type="match status" value="1"/>
</dbReference>
<dbReference type="AlphaFoldDB" id="A0A846W086"/>
<evidence type="ECO:0000313" key="9">
    <source>
        <dbReference type="EMBL" id="NKX86196.1"/>
    </source>
</evidence>
<dbReference type="GO" id="GO:0005886">
    <property type="term" value="C:plasma membrane"/>
    <property type="evidence" value="ECO:0007669"/>
    <property type="project" value="UniProtKB-SubCell"/>
</dbReference>
<proteinExistence type="inferred from homology"/>
<feature type="transmembrane region" description="Helical" evidence="7">
    <location>
        <begin position="197"/>
        <end position="217"/>
    </location>
</feature>
<dbReference type="Proteomes" id="UP000572007">
    <property type="component" value="Unassembled WGS sequence"/>
</dbReference>
<dbReference type="InterPro" id="IPR010619">
    <property type="entry name" value="ThrE-like_N"/>
</dbReference>
<evidence type="ECO:0000256" key="3">
    <source>
        <dbReference type="ARBA" id="ARBA00022692"/>
    </source>
</evidence>
<comment type="similarity">
    <text evidence="6">Belongs to the ThrE exporter (TC 2.A.79) family.</text>
</comment>
<evidence type="ECO:0000256" key="1">
    <source>
        <dbReference type="ARBA" id="ARBA00004651"/>
    </source>
</evidence>
<keyword evidence="3 7" id="KW-0812">Transmembrane</keyword>
<organism evidence="9 10">
    <name type="scientific">Nocardia coubleae</name>
    <dbReference type="NCBI Taxonomy" id="356147"/>
    <lineage>
        <taxon>Bacteria</taxon>
        <taxon>Bacillati</taxon>
        <taxon>Actinomycetota</taxon>
        <taxon>Actinomycetes</taxon>
        <taxon>Mycobacteriales</taxon>
        <taxon>Nocardiaceae</taxon>
        <taxon>Nocardia</taxon>
    </lineage>
</organism>
<keyword evidence="10" id="KW-1185">Reference proteome</keyword>
<dbReference type="GO" id="GO:0015744">
    <property type="term" value="P:succinate transport"/>
    <property type="evidence" value="ECO:0007669"/>
    <property type="project" value="TreeGrafter"/>
</dbReference>
<feature type="domain" description="Threonine/serine exporter-like N-terminal" evidence="8">
    <location>
        <begin position="20"/>
        <end position="262"/>
    </location>
</feature>
<evidence type="ECO:0000259" key="8">
    <source>
        <dbReference type="Pfam" id="PF06738"/>
    </source>
</evidence>
<dbReference type="Pfam" id="PF06738">
    <property type="entry name" value="ThrE"/>
    <property type="match status" value="1"/>
</dbReference>
<keyword evidence="5 7" id="KW-0472">Membrane</keyword>
<dbReference type="RefSeq" id="WP_067638387.1">
    <property type="nucleotide sequence ID" value="NZ_JAAXOM010000001.1"/>
</dbReference>
<dbReference type="EMBL" id="JAAXOM010000001">
    <property type="protein sequence ID" value="NKX86196.1"/>
    <property type="molecule type" value="Genomic_DNA"/>
</dbReference>
<feature type="transmembrane region" description="Helical" evidence="7">
    <location>
        <begin position="305"/>
        <end position="326"/>
    </location>
</feature>
<evidence type="ECO:0000256" key="5">
    <source>
        <dbReference type="ARBA" id="ARBA00023136"/>
    </source>
</evidence>
<feature type="transmembrane region" description="Helical" evidence="7">
    <location>
        <begin position="332"/>
        <end position="350"/>
    </location>
</feature>
<evidence type="ECO:0000256" key="4">
    <source>
        <dbReference type="ARBA" id="ARBA00022989"/>
    </source>
</evidence>
<feature type="transmembrane region" description="Helical" evidence="7">
    <location>
        <begin position="279"/>
        <end position="298"/>
    </location>
</feature>
<evidence type="ECO:0000256" key="2">
    <source>
        <dbReference type="ARBA" id="ARBA00022475"/>
    </source>
</evidence>